<evidence type="ECO:0000313" key="3">
    <source>
        <dbReference type="EMBL" id="UZT29257.1"/>
    </source>
</evidence>
<accession>A0A9E8G566</accession>
<feature type="compositionally biased region" description="Basic residues" evidence="1">
    <location>
        <begin position="22"/>
        <end position="36"/>
    </location>
</feature>
<evidence type="ECO:0000256" key="1">
    <source>
        <dbReference type="SAM" id="MobiDB-lite"/>
    </source>
</evidence>
<sequence length="78" mass="8868">MTATTVQASPLELSANDEQNGGKRRRRRRTRSRKGKCGGSFLNRLLVPGALLVGQKTLQSRKRHGKGTRRRRTRRGRK</sequence>
<feature type="compositionally biased region" description="Basic residues" evidence="1">
    <location>
        <begin position="59"/>
        <end position="78"/>
    </location>
</feature>
<protein>
    <submittedName>
        <fullName evidence="3">Uncharacterized protein</fullName>
    </submittedName>
</protein>
<evidence type="ECO:0000313" key="2">
    <source>
        <dbReference type="EMBL" id="UZT28905.1"/>
    </source>
</evidence>
<proteinExistence type="predicted"/>
<organism evidence="3">
    <name type="scientific">Nucleocytoviricota sp</name>
    <dbReference type="NCBI Taxonomy" id="2809609"/>
    <lineage>
        <taxon>Viruses</taxon>
        <taxon>Varidnaviria</taxon>
        <taxon>Bamfordvirae</taxon>
        <taxon>Nucleocytoviricota</taxon>
    </lineage>
</organism>
<dbReference type="EMBL" id="OP765507">
    <property type="protein sequence ID" value="UZT28905.1"/>
    <property type="molecule type" value="Genomic_DNA"/>
</dbReference>
<feature type="region of interest" description="Disordered" evidence="1">
    <location>
        <begin position="53"/>
        <end position="78"/>
    </location>
</feature>
<reference evidence="3" key="1">
    <citation type="submission" date="2022-11" db="EMBL/GenBank/DDBJ databases">
        <title>Genomics discovery of giant fungal viruses from subsurface oceanic crustal fluids.</title>
        <authorList>
            <person name="Bhattacharjee A.S."/>
            <person name="Schulz F."/>
            <person name="Woyke T."/>
            <person name="Orcutt B.N."/>
            <person name="Matinez Martinez J."/>
        </authorList>
    </citation>
    <scope>NUCLEOTIDE SEQUENCE</scope>
    <source>
        <strain evidence="2">VSAG1.JdFR</strain>
        <strain evidence="3">VSAG8.JdFR</strain>
    </source>
</reference>
<feature type="region of interest" description="Disordered" evidence="1">
    <location>
        <begin position="1"/>
        <end position="41"/>
    </location>
</feature>
<name>A0A9E8G566_9VIRU</name>
<dbReference type="EMBL" id="OP765584">
    <property type="protein sequence ID" value="UZT29257.1"/>
    <property type="molecule type" value="Genomic_DNA"/>
</dbReference>